<protein>
    <recommendedName>
        <fullName evidence="7">Radical SAM core domain-containing protein</fullName>
    </recommendedName>
</protein>
<gene>
    <name evidence="8" type="ORF">SAMN02745245_00060</name>
</gene>
<dbReference type="RefSeq" id="WP_073182704.1">
    <property type="nucleotide sequence ID" value="NZ_FQXI01000001.1"/>
</dbReference>
<dbReference type="Pfam" id="PF04055">
    <property type="entry name" value="Radical_SAM"/>
    <property type="match status" value="1"/>
</dbReference>
<dbReference type="InterPro" id="IPR039661">
    <property type="entry name" value="ELP3"/>
</dbReference>
<dbReference type="OrthoDB" id="9801689at2"/>
<dbReference type="CDD" id="cd01335">
    <property type="entry name" value="Radical_SAM"/>
    <property type="match status" value="1"/>
</dbReference>
<keyword evidence="3" id="KW-0949">S-adenosyl-L-methionine</keyword>
<dbReference type="AlphaFoldDB" id="A0A1M5NTH0"/>
<keyword evidence="5" id="KW-0408">Iron</keyword>
<evidence type="ECO:0000256" key="3">
    <source>
        <dbReference type="ARBA" id="ARBA00022691"/>
    </source>
</evidence>
<sequence>MIYRKYSDFLKERFNEKVYKLPVKLDLTCPNRDGSLGYGGCSFCGEEGGSFENQYGSVEEQLLKDKVVIQKKYNAKKFIAYFQNFTNTYTSIENFKENIEQCLMEDVVGISISTRPDCIPEIFLDYLEEINKKVMVTLELGLQTANYKTLYKINRGHGIAEFIDGVIRTHRRGIRVCAHVILNLPYDDKLDTIETAKVLNALNVEEVKVHALYILKNTVLGNLYEKGNIELITLEEYKDRVILFLQYLDDKIVVQRLIGRAPEENSLFCNWDTSWWKIRDDIVEKMQINNFYQGQYIRKDMIV</sequence>
<feature type="domain" description="Radical SAM core" evidence="7">
    <location>
        <begin position="13"/>
        <end position="256"/>
    </location>
</feature>
<dbReference type="InterPro" id="IPR032432">
    <property type="entry name" value="Radical_SAM_C"/>
</dbReference>
<dbReference type="InterPro" id="IPR006638">
    <property type="entry name" value="Elp3/MiaA/NifB-like_rSAM"/>
</dbReference>
<dbReference type="PANTHER" id="PTHR11135">
    <property type="entry name" value="HISTONE ACETYLTRANSFERASE-RELATED"/>
    <property type="match status" value="1"/>
</dbReference>
<dbReference type="SFLD" id="SFLDG01086">
    <property type="entry name" value="elongater_protein-like"/>
    <property type="match status" value="1"/>
</dbReference>
<dbReference type="InterPro" id="IPR007197">
    <property type="entry name" value="rSAM"/>
</dbReference>
<dbReference type="SMART" id="SM00729">
    <property type="entry name" value="Elp3"/>
    <property type="match status" value="1"/>
</dbReference>
<comment type="cofactor">
    <cofactor evidence="1">
        <name>[4Fe-4S] cluster</name>
        <dbReference type="ChEBI" id="CHEBI:49883"/>
    </cofactor>
</comment>
<dbReference type="InterPro" id="IPR023404">
    <property type="entry name" value="rSAM_horseshoe"/>
</dbReference>
<keyword evidence="4" id="KW-0479">Metal-binding</keyword>
<keyword evidence="6" id="KW-0411">Iron-sulfur</keyword>
<dbReference type="Proteomes" id="UP000184032">
    <property type="component" value="Unassembled WGS sequence"/>
</dbReference>
<evidence type="ECO:0000313" key="8">
    <source>
        <dbReference type="EMBL" id="SHG92735.1"/>
    </source>
</evidence>
<evidence type="ECO:0000256" key="1">
    <source>
        <dbReference type="ARBA" id="ARBA00001966"/>
    </source>
</evidence>
<dbReference type="Gene3D" id="3.80.30.20">
    <property type="entry name" value="tm_1862 like domain"/>
    <property type="match status" value="1"/>
</dbReference>
<dbReference type="GO" id="GO:0051539">
    <property type="term" value="F:4 iron, 4 sulfur cluster binding"/>
    <property type="evidence" value="ECO:0007669"/>
    <property type="project" value="UniProtKB-KW"/>
</dbReference>
<dbReference type="GO" id="GO:0046872">
    <property type="term" value="F:metal ion binding"/>
    <property type="evidence" value="ECO:0007669"/>
    <property type="project" value="UniProtKB-KW"/>
</dbReference>
<name>A0A1M5NTH0_9FIRM</name>
<evidence type="ECO:0000256" key="6">
    <source>
        <dbReference type="ARBA" id="ARBA00023014"/>
    </source>
</evidence>
<evidence type="ECO:0000259" key="7">
    <source>
        <dbReference type="PROSITE" id="PS51918"/>
    </source>
</evidence>
<proteinExistence type="predicted"/>
<keyword evidence="2" id="KW-0004">4Fe-4S</keyword>
<evidence type="ECO:0000256" key="2">
    <source>
        <dbReference type="ARBA" id="ARBA00022485"/>
    </source>
</evidence>
<dbReference type="GO" id="GO:0003824">
    <property type="term" value="F:catalytic activity"/>
    <property type="evidence" value="ECO:0007669"/>
    <property type="project" value="InterPro"/>
</dbReference>
<dbReference type="SFLD" id="SFLDS00029">
    <property type="entry name" value="Radical_SAM"/>
    <property type="match status" value="1"/>
</dbReference>
<dbReference type="NCBIfam" id="TIGR01212">
    <property type="entry name" value="TIGR01212 family radical SAM protein"/>
    <property type="match status" value="1"/>
</dbReference>
<dbReference type="EMBL" id="FQXI01000001">
    <property type="protein sequence ID" value="SHG92735.1"/>
    <property type="molecule type" value="Genomic_DNA"/>
</dbReference>
<evidence type="ECO:0000313" key="9">
    <source>
        <dbReference type="Proteomes" id="UP000184032"/>
    </source>
</evidence>
<organism evidence="8 9">
    <name type="scientific">Anaerosphaera aminiphila DSM 21120</name>
    <dbReference type="NCBI Taxonomy" id="1120995"/>
    <lineage>
        <taxon>Bacteria</taxon>
        <taxon>Bacillati</taxon>
        <taxon>Bacillota</taxon>
        <taxon>Tissierellia</taxon>
        <taxon>Tissierellales</taxon>
        <taxon>Peptoniphilaceae</taxon>
        <taxon>Anaerosphaera</taxon>
    </lineage>
</organism>
<dbReference type="InterPro" id="IPR058240">
    <property type="entry name" value="rSAM_sf"/>
</dbReference>
<dbReference type="SUPFAM" id="SSF102114">
    <property type="entry name" value="Radical SAM enzymes"/>
    <property type="match status" value="1"/>
</dbReference>
<dbReference type="PROSITE" id="PS51918">
    <property type="entry name" value="RADICAL_SAM"/>
    <property type="match status" value="1"/>
</dbReference>
<evidence type="ECO:0000256" key="5">
    <source>
        <dbReference type="ARBA" id="ARBA00023004"/>
    </source>
</evidence>
<dbReference type="PANTHER" id="PTHR11135:SF1">
    <property type="entry name" value="PROTEIN YHCC"/>
    <property type="match status" value="1"/>
</dbReference>
<dbReference type="InterPro" id="IPR005911">
    <property type="entry name" value="YhcC-like"/>
</dbReference>
<dbReference type="SFLD" id="SFLDG01091">
    <property type="entry name" value="uncharacterized_CHP01210-like"/>
    <property type="match status" value="1"/>
</dbReference>
<dbReference type="Pfam" id="PF16199">
    <property type="entry name" value="Radical_SAM_C"/>
    <property type="match status" value="1"/>
</dbReference>
<evidence type="ECO:0000256" key="4">
    <source>
        <dbReference type="ARBA" id="ARBA00022723"/>
    </source>
</evidence>
<dbReference type="STRING" id="1120995.SAMN02745245_00060"/>
<keyword evidence="9" id="KW-1185">Reference proteome</keyword>
<reference evidence="8 9" key="1">
    <citation type="submission" date="2016-11" db="EMBL/GenBank/DDBJ databases">
        <authorList>
            <person name="Jaros S."/>
            <person name="Januszkiewicz K."/>
            <person name="Wedrychowicz H."/>
        </authorList>
    </citation>
    <scope>NUCLEOTIDE SEQUENCE [LARGE SCALE GENOMIC DNA]</scope>
    <source>
        <strain evidence="8 9">DSM 21120</strain>
    </source>
</reference>
<accession>A0A1M5NTH0</accession>